<dbReference type="InterPro" id="IPR029058">
    <property type="entry name" value="AB_hydrolase_fold"/>
</dbReference>
<organism evidence="8 9">
    <name type="scientific">Leptidea sinapis</name>
    <dbReference type="NCBI Taxonomy" id="189913"/>
    <lineage>
        <taxon>Eukaryota</taxon>
        <taxon>Metazoa</taxon>
        <taxon>Ecdysozoa</taxon>
        <taxon>Arthropoda</taxon>
        <taxon>Hexapoda</taxon>
        <taxon>Insecta</taxon>
        <taxon>Pterygota</taxon>
        <taxon>Neoptera</taxon>
        <taxon>Endopterygota</taxon>
        <taxon>Lepidoptera</taxon>
        <taxon>Glossata</taxon>
        <taxon>Ditrysia</taxon>
        <taxon>Papilionoidea</taxon>
        <taxon>Pieridae</taxon>
        <taxon>Dismorphiinae</taxon>
        <taxon>Leptidea</taxon>
    </lineage>
</organism>
<feature type="domain" description="Carboxylesterase type B" evidence="7">
    <location>
        <begin position="3"/>
        <end position="523"/>
    </location>
</feature>
<dbReference type="GO" id="GO:0052689">
    <property type="term" value="F:carboxylic ester hydrolase activity"/>
    <property type="evidence" value="ECO:0007669"/>
    <property type="project" value="UniProtKB-KW"/>
</dbReference>
<evidence type="ECO:0000256" key="6">
    <source>
        <dbReference type="RuleBase" id="RU361235"/>
    </source>
</evidence>
<name>A0A5E4Q6G1_9NEOP</name>
<evidence type="ECO:0000313" key="8">
    <source>
        <dbReference type="EMBL" id="VVC93855.1"/>
    </source>
</evidence>
<dbReference type="AlphaFoldDB" id="A0A5E4Q6G1"/>
<protein>
    <recommendedName>
        <fullName evidence="6">Carboxylic ester hydrolase</fullName>
        <ecNumber evidence="6">3.1.1.-</ecNumber>
    </recommendedName>
</protein>
<dbReference type="EC" id="3.1.1.-" evidence="6"/>
<accession>A0A5E4Q6G1</accession>
<dbReference type="InterPro" id="IPR019826">
    <property type="entry name" value="Carboxylesterase_B_AS"/>
</dbReference>
<dbReference type="EMBL" id="FZQP02001782">
    <property type="protein sequence ID" value="VVC93855.1"/>
    <property type="molecule type" value="Genomic_DNA"/>
</dbReference>
<dbReference type="InterPro" id="IPR050309">
    <property type="entry name" value="Type-B_Carboxylest/Lipase"/>
</dbReference>
<keyword evidence="9" id="KW-1185">Reference proteome</keyword>
<proteinExistence type="inferred from homology"/>
<evidence type="ECO:0000256" key="3">
    <source>
        <dbReference type="ARBA" id="ARBA00022801"/>
    </source>
</evidence>
<evidence type="ECO:0000256" key="4">
    <source>
        <dbReference type="ARBA" id="ARBA00023157"/>
    </source>
</evidence>
<dbReference type="PANTHER" id="PTHR11559">
    <property type="entry name" value="CARBOXYLESTERASE"/>
    <property type="match status" value="1"/>
</dbReference>
<keyword evidence="3 6" id="KW-0378">Hydrolase</keyword>
<evidence type="ECO:0000313" key="9">
    <source>
        <dbReference type="Proteomes" id="UP000324832"/>
    </source>
</evidence>
<dbReference type="Gene3D" id="3.40.50.1820">
    <property type="entry name" value="alpha/beta hydrolase"/>
    <property type="match status" value="1"/>
</dbReference>
<reference evidence="8 9" key="1">
    <citation type="submission" date="2017-07" db="EMBL/GenBank/DDBJ databases">
        <authorList>
            <person name="Talla V."/>
            <person name="Backstrom N."/>
        </authorList>
    </citation>
    <scope>NUCLEOTIDE SEQUENCE [LARGE SCALE GENOMIC DNA]</scope>
</reference>
<dbReference type="SUPFAM" id="SSF53474">
    <property type="entry name" value="alpha/beta-Hydrolases"/>
    <property type="match status" value="1"/>
</dbReference>
<dbReference type="PROSITE" id="PS00941">
    <property type="entry name" value="CARBOXYLESTERASE_B_2"/>
    <property type="match status" value="1"/>
</dbReference>
<dbReference type="Proteomes" id="UP000324832">
    <property type="component" value="Unassembled WGS sequence"/>
</dbReference>
<evidence type="ECO:0000259" key="7">
    <source>
        <dbReference type="Pfam" id="PF00135"/>
    </source>
</evidence>
<keyword evidence="5" id="KW-0325">Glycoprotein</keyword>
<dbReference type="Pfam" id="PF00135">
    <property type="entry name" value="COesterase"/>
    <property type="match status" value="1"/>
</dbReference>
<evidence type="ECO:0000256" key="5">
    <source>
        <dbReference type="ARBA" id="ARBA00023180"/>
    </source>
</evidence>
<dbReference type="InterPro" id="IPR002018">
    <property type="entry name" value="CarbesteraseB"/>
</dbReference>
<evidence type="ECO:0000256" key="2">
    <source>
        <dbReference type="ARBA" id="ARBA00022487"/>
    </source>
</evidence>
<dbReference type="InterPro" id="IPR019819">
    <property type="entry name" value="Carboxylesterase_B_CS"/>
</dbReference>
<comment type="similarity">
    <text evidence="1 6">Belongs to the type-B carboxylesterase/lipase family.</text>
</comment>
<keyword evidence="4" id="KW-1015">Disulfide bond</keyword>
<evidence type="ECO:0000256" key="1">
    <source>
        <dbReference type="ARBA" id="ARBA00005964"/>
    </source>
</evidence>
<keyword evidence="2" id="KW-0719">Serine esterase</keyword>
<gene>
    <name evidence="8" type="ORF">LSINAPIS_LOCUS5954</name>
</gene>
<sequence length="537" mass="61280">MARVEVEEGILEGEILSNECGNIFYSFKGIPYAEPPIGDLRFKAPKPKKPWQGVRQAKQHGSICYQHDNHPPFAAKGNEDCLYLNVYTPTCTPIKLPVMVYIHGGAFRIGDGNSDRYGPVFLLKHNVILVTINYRLEILGFLCLDSKDIPGNAGMKDQVAALRWVQKNIRNFGGDPDNVTIFGESAGGASVSFHLVSPMSKGLFKRAIMQSGSITCWWSTVYKARERALLLARELGCTAKNDEEICDFLKHVPVEKLSNKNLSLSFAESTKLGTYLFFAIVSEKYFDGEERFFEGDVYDALRNGIHDGVDVINGYNEHEGIICLLGQWNLILEQANRYLEHFVPQPLPMVCSMINQLDVGEKFKNHFLKGEPLTKQTAEQFLKYLSMEGFVYGILSWQKICAKRNKNKIYLYKFRCTSERNIFTKKLGADKLFDQRVMVSHADDLAYLFPAVDVPKVDPALDSYRMIQQLTKLWTNFAKFGDPTPEDDLGVKWRPYTMKDEEYLDIGSTLTPKYSPEKEDMEFFENIFREYYPHVVP</sequence>
<dbReference type="PROSITE" id="PS00122">
    <property type="entry name" value="CARBOXYLESTERASE_B_1"/>
    <property type="match status" value="1"/>
</dbReference>